<dbReference type="InterPro" id="IPR043128">
    <property type="entry name" value="Rev_trsase/Diguanyl_cyclase"/>
</dbReference>
<evidence type="ECO:0000313" key="7">
    <source>
        <dbReference type="EMBL" id="VFJ71668.1"/>
    </source>
</evidence>
<comment type="catalytic activity">
    <reaction evidence="3">
        <text>2 GTP = 3',3'-c-di-GMP + 2 diphosphate</text>
        <dbReference type="Rhea" id="RHEA:24898"/>
        <dbReference type="ChEBI" id="CHEBI:33019"/>
        <dbReference type="ChEBI" id="CHEBI:37565"/>
        <dbReference type="ChEBI" id="CHEBI:58805"/>
        <dbReference type="EC" id="2.7.7.65"/>
    </reaction>
</comment>
<dbReference type="InterPro" id="IPR008984">
    <property type="entry name" value="SMAD_FHA_dom_sf"/>
</dbReference>
<dbReference type="NCBIfam" id="TIGR00254">
    <property type="entry name" value="GGDEF"/>
    <property type="match status" value="1"/>
</dbReference>
<dbReference type="EC" id="2.7.7.65" evidence="2"/>
<dbReference type="PROSITE" id="PS50887">
    <property type="entry name" value="GGDEF"/>
    <property type="match status" value="1"/>
</dbReference>
<dbReference type="Gene3D" id="3.30.70.270">
    <property type="match status" value="1"/>
</dbReference>
<dbReference type="CDD" id="cd00060">
    <property type="entry name" value="FHA"/>
    <property type="match status" value="1"/>
</dbReference>
<dbReference type="Pfam" id="PF00498">
    <property type="entry name" value="FHA"/>
    <property type="match status" value="1"/>
</dbReference>
<feature type="domain" description="GGDEF" evidence="6">
    <location>
        <begin position="172"/>
        <end position="306"/>
    </location>
</feature>
<evidence type="ECO:0000256" key="1">
    <source>
        <dbReference type="ARBA" id="ARBA00001946"/>
    </source>
</evidence>
<dbReference type="SUPFAM" id="SSF49879">
    <property type="entry name" value="SMAD/FHA domain"/>
    <property type="match status" value="1"/>
</dbReference>
<dbReference type="Pfam" id="PF00990">
    <property type="entry name" value="GGDEF"/>
    <property type="match status" value="1"/>
</dbReference>
<dbReference type="CDD" id="cd01949">
    <property type="entry name" value="GGDEF"/>
    <property type="match status" value="1"/>
</dbReference>
<gene>
    <name evidence="7" type="ORF">BECKFW1821B_GA0114236_12312</name>
</gene>
<evidence type="ECO:0000256" key="4">
    <source>
        <dbReference type="SAM" id="MobiDB-lite"/>
    </source>
</evidence>
<feature type="domain" description="FHA" evidence="5">
    <location>
        <begin position="54"/>
        <end position="103"/>
    </location>
</feature>
<dbReference type="InterPro" id="IPR000160">
    <property type="entry name" value="GGDEF_dom"/>
</dbReference>
<dbReference type="EMBL" id="CAADFD010000231">
    <property type="protein sequence ID" value="VFJ71668.1"/>
    <property type="molecule type" value="Genomic_DNA"/>
</dbReference>
<dbReference type="AlphaFoldDB" id="A0A450TT06"/>
<dbReference type="SUPFAM" id="SSF55073">
    <property type="entry name" value="Nucleotide cyclase"/>
    <property type="match status" value="1"/>
</dbReference>
<dbReference type="FunFam" id="3.30.70.270:FF:000001">
    <property type="entry name" value="Diguanylate cyclase domain protein"/>
    <property type="match status" value="1"/>
</dbReference>
<dbReference type="GO" id="GO:0005886">
    <property type="term" value="C:plasma membrane"/>
    <property type="evidence" value="ECO:0007669"/>
    <property type="project" value="TreeGrafter"/>
</dbReference>
<dbReference type="InterPro" id="IPR029787">
    <property type="entry name" value="Nucleotide_cyclase"/>
</dbReference>
<dbReference type="GO" id="GO:0043709">
    <property type="term" value="P:cell adhesion involved in single-species biofilm formation"/>
    <property type="evidence" value="ECO:0007669"/>
    <property type="project" value="TreeGrafter"/>
</dbReference>
<feature type="region of interest" description="Disordered" evidence="4">
    <location>
        <begin position="1"/>
        <end position="22"/>
    </location>
</feature>
<comment type="cofactor">
    <cofactor evidence="1">
        <name>Mg(2+)</name>
        <dbReference type="ChEBI" id="CHEBI:18420"/>
    </cofactor>
</comment>
<dbReference type="GO" id="GO:1902201">
    <property type="term" value="P:negative regulation of bacterial-type flagellum-dependent cell motility"/>
    <property type="evidence" value="ECO:0007669"/>
    <property type="project" value="TreeGrafter"/>
</dbReference>
<dbReference type="PANTHER" id="PTHR45138">
    <property type="entry name" value="REGULATORY COMPONENTS OF SENSORY TRANSDUCTION SYSTEM"/>
    <property type="match status" value="1"/>
</dbReference>
<accession>A0A450TT06</accession>
<dbReference type="Gene3D" id="2.60.200.20">
    <property type="match status" value="1"/>
</dbReference>
<dbReference type="SMART" id="SM00240">
    <property type="entry name" value="FHA"/>
    <property type="match status" value="1"/>
</dbReference>
<dbReference type="InterPro" id="IPR000253">
    <property type="entry name" value="FHA_dom"/>
</dbReference>
<evidence type="ECO:0000256" key="3">
    <source>
        <dbReference type="ARBA" id="ARBA00034247"/>
    </source>
</evidence>
<dbReference type="PANTHER" id="PTHR45138:SF9">
    <property type="entry name" value="DIGUANYLATE CYCLASE DGCM-RELATED"/>
    <property type="match status" value="1"/>
</dbReference>
<organism evidence="7">
    <name type="scientific">Candidatus Kentrum sp. FW</name>
    <dbReference type="NCBI Taxonomy" id="2126338"/>
    <lineage>
        <taxon>Bacteria</taxon>
        <taxon>Pseudomonadati</taxon>
        <taxon>Pseudomonadota</taxon>
        <taxon>Gammaproteobacteria</taxon>
        <taxon>Candidatus Kentrum</taxon>
    </lineage>
</organism>
<evidence type="ECO:0000256" key="2">
    <source>
        <dbReference type="ARBA" id="ARBA00012528"/>
    </source>
</evidence>
<sequence>MGFPEINSDDPSNNSFPGPALTGPHALERTQPVLLVIAGMLVGKLFPLDKKPWVTIGCAEDCDIRFMQADISPRHARLELNEGNAVITDLGTINGTYVDGIAVSRHGLADGAIIQIGSIDILKFTYINQLERSFYSNQYRKTVYDDLTGVFNRRYFLMALGQELAYAHRHSQTAALILIDIDHFKRINDGQGHLVGDTVLRRIVSVIQKNLRKENILARYGGEEFGIILRGEDAWEAHGVADRIRCSVGQTGFDHGGKSFHITISAGIAIHDREHAPGGALEIFTEADKQLYRAKAAGGNHVSGNQ</sequence>
<protein>
    <recommendedName>
        <fullName evidence="2">diguanylate cyclase</fullName>
        <ecNumber evidence="2">2.7.7.65</ecNumber>
    </recommendedName>
</protein>
<dbReference type="InterPro" id="IPR050469">
    <property type="entry name" value="Diguanylate_Cyclase"/>
</dbReference>
<dbReference type="GO" id="GO:0052621">
    <property type="term" value="F:diguanylate cyclase activity"/>
    <property type="evidence" value="ECO:0007669"/>
    <property type="project" value="UniProtKB-EC"/>
</dbReference>
<evidence type="ECO:0000259" key="6">
    <source>
        <dbReference type="PROSITE" id="PS50887"/>
    </source>
</evidence>
<evidence type="ECO:0000259" key="5">
    <source>
        <dbReference type="PROSITE" id="PS50006"/>
    </source>
</evidence>
<name>A0A450TT06_9GAMM</name>
<dbReference type="PROSITE" id="PS50006">
    <property type="entry name" value="FHA_DOMAIN"/>
    <property type="match status" value="1"/>
</dbReference>
<proteinExistence type="predicted"/>
<reference evidence="7" key="1">
    <citation type="submission" date="2019-02" db="EMBL/GenBank/DDBJ databases">
        <authorList>
            <person name="Gruber-Vodicka R. H."/>
            <person name="Seah K. B. B."/>
        </authorList>
    </citation>
    <scope>NUCLEOTIDE SEQUENCE</scope>
    <source>
        <strain evidence="7">BECK_BZ106</strain>
    </source>
</reference>
<dbReference type="SMART" id="SM00267">
    <property type="entry name" value="GGDEF"/>
    <property type="match status" value="1"/>
</dbReference>